<proteinExistence type="predicted"/>
<protein>
    <submittedName>
        <fullName evidence="2">Uncharacterized protein</fullName>
    </submittedName>
</protein>
<feature type="region of interest" description="Disordered" evidence="1">
    <location>
        <begin position="93"/>
        <end position="128"/>
    </location>
</feature>
<sequence>TLDWTRAVSSGSGLSSSLPPAVAPGRAAQRLPRSLKCGDSICASSPDYLQPSFEDLPLLAVDQLNLTCSSVSAEIFIDGKGTESVVVRVYPQPPQSSSLNSLVQATDQTQPLEDSQGHPIPISDTLHL</sequence>
<gene>
    <name evidence="2" type="ORF">U0070_022067</name>
</gene>
<organism evidence="2 3">
    <name type="scientific">Myodes glareolus</name>
    <name type="common">Bank vole</name>
    <name type="synonym">Clethrionomys glareolus</name>
    <dbReference type="NCBI Taxonomy" id="447135"/>
    <lineage>
        <taxon>Eukaryota</taxon>
        <taxon>Metazoa</taxon>
        <taxon>Chordata</taxon>
        <taxon>Craniata</taxon>
        <taxon>Vertebrata</taxon>
        <taxon>Euteleostomi</taxon>
        <taxon>Mammalia</taxon>
        <taxon>Eutheria</taxon>
        <taxon>Euarchontoglires</taxon>
        <taxon>Glires</taxon>
        <taxon>Rodentia</taxon>
        <taxon>Myomorpha</taxon>
        <taxon>Muroidea</taxon>
        <taxon>Cricetidae</taxon>
        <taxon>Arvicolinae</taxon>
        <taxon>Myodes</taxon>
    </lineage>
</organism>
<comment type="caution">
    <text evidence="2">The sequence shown here is derived from an EMBL/GenBank/DDBJ whole genome shotgun (WGS) entry which is preliminary data.</text>
</comment>
<evidence type="ECO:0000313" key="2">
    <source>
        <dbReference type="EMBL" id="KAK7810595.1"/>
    </source>
</evidence>
<dbReference type="AlphaFoldDB" id="A0AAW0I8M7"/>
<name>A0AAW0I8M7_MYOGA</name>
<accession>A0AAW0I8M7</accession>
<keyword evidence="3" id="KW-1185">Reference proteome</keyword>
<dbReference type="EMBL" id="JBBHLL010000193">
    <property type="protein sequence ID" value="KAK7810595.1"/>
    <property type="molecule type" value="Genomic_DNA"/>
</dbReference>
<feature type="non-terminal residue" evidence="2">
    <location>
        <position position="128"/>
    </location>
</feature>
<feature type="non-terminal residue" evidence="2">
    <location>
        <position position="1"/>
    </location>
</feature>
<evidence type="ECO:0000313" key="3">
    <source>
        <dbReference type="Proteomes" id="UP001488838"/>
    </source>
</evidence>
<feature type="region of interest" description="Disordered" evidence="1">
    <location>
        <begin position="1"/>
        <end position="25"/>
    </location>
</feature>
<dbReference type="Proteomes" id="UP001488838">
    <property type="component" value="Unassembled WGS sequence"/>
</dbReference>
<feature type="compositionally biased region" description="Low complexity" evidence="1">
    <location>
        <begin position="7"/>
        <end position="25"/>
    </location>
</feature>
<reference evidence="2 3" key="1">
    <citation type="journal article" date="2023" name="bioRxiv">
        <title>Conserved and derived expression patterns and positive selection on dental genes reveal complex evolutionary context of ever-growing rodent molars.</title>
        <authorList>
            <person name="Calamari Z.T."/>
            <person name="Song A."/>
            <person name="Cohen E."/>
            <person name="Akter M."/>
            <person name="Roy R.D."/>
            <person name="Hallikas O."/>
            <person name="Christensen M.M."/>
            <person name="Li P."/>
            <person name="Marangoni P."/>
            <person name="Jernvall J."/>
            <person name="Klein O.D."/>
        </authorList>
    </citation>
    <scope>NUCLEOTIDE SEQUENCE [LARGE SCALE GENOMIC DNA]</scope>
    <source>
        <strain evidence="2">V071</strain>
    </source>
</reference>
<evidence type="ECO:0000256" key="1">
    <source>
        <dbReference type="SAM" id="MobiDB-lite"/>
    </source>
</evidence>
<feature type="compositionally biased region" description="Polar residues" evidence="1">
    <location>
        <begin position="99"/>
        <end position="113"/>
    </location>
</feature>